<dbReference type="Proteomes" id="UP000280726">
    <property type="component" value="Unassembled WGS sequence"/>
</dbReference>
<evidence type="ECO:0000313" key="1">
    <source>
        <dbReference type="EMBL" id="RPF27053.1"/>
    </source>
</evidence>
<name>A0A3N4Z3I8_9MICO</name>
<accession>A0A3N4Z3I8</accession>
<sequence>MDVEPARPAATAPSVRCPFSLTAEPVAHMLNLELADHPVYDGLELQWFDDDVHGTGMLAFLSRRAGRAVDYYAQPGLRLDPAGYRIGGGTRSWNETEFAVARLEVADDGVDAHVRFTDVDGRAVEVRVLDRDGRRRHRATLLAPVSAAVERPESMLLVWLTDFDLVHVGPTPPVVRIDGQDAVIGRLPGDGLHRRHLIKYAGSLCAVTLNRSQDGPLAGDATDGAPTQSTHVPGDAGTAVLVADADGHRARVVLDPALPDLTTLAEGARTTGRWHVTVDGARLTGGRWWVRRIGGLIDLRLDVDERWRPRRLPLLMRVVTTVAPVFRRWPTTYRWRARVELGPEPAMTSRWERVGGERGAGYRRLTGS</sequence>
<keyword evidence="2" id="KW-1185">Reference proteome</keyword>
<dbReference type="EMBL" id="RKRA01000001">
    <property type="protein sequence ID" value="RPF27053.1"/>
    <property type="molecule type" value="Genomic_DNA"/>
</dbReference>
<dbReference type="OrthoDB" id="4823114at2"/>
<dbReference type="AlphaFoldDB" id="A0A3N4Z3I8"/>
<gene>
    <name evidence="1" type="ORF">EDD32_1514</name>
</gene>
<protein>
    <submittedName>
        <fullName evidence="1">Uncharacterized protein</fullName>
    </submittedName>
</protein>
<dbReference type="RefSeq" id="WP_123916327.1">
    <property type="nucleotide sequence ID" value="NZ_RKRA01000001.1"/>
</dbReference>
<organism evidence="1 2">
    <name type="scientific">Georgenia muralis</name>
    <dbReference type="NCBI Taxonomy" id="154117"/>
    <lineage>
        <taxon>Bacteria</taxon>
        <taxon>Bacillati</taxon>
        <taxon>Actinomycetota</taxon>
        <taxon>Actinomycetes</taxon>
        <taxon>Micrococcales</taxon>
        <taxon>Bogoriellaceae</taxon>
        <taxon>Georgenia</taxon>
    </lineage>
</organism>
<reference evidence="1 2" key="1">
    <citation type="submission" date="2018-11" db="EMBL/GenBank/DDBJ databases">
        <title>Sequencing the genomes of 1000 actinobacteria strains.</title>
        <authorList>
            <person name="Klenk H.-P."/>
        </authorList>
    </citation>
    <scope>NUCLEOTIDE SEQUENCE [LARGE SCALE GENOMIC DNA]</scope>
    <source>
        <strain evidence="1 2">DSM 14418</strain>
    </source>
</reference>
<comment type="caution">
    <text evidence="1">The sequence shown here is derived from an EMBL/GenBank/DDBJ whole genome shotgun (WGS) entry which is preliminary data.</text>
</comment>
<proteinExistence type="predicted"/>
<evidence type="ECO:0000313" key="2">
    <source>
        <dbReference type="Proteomes" id="UP000280726"/>
    </source>
</evidence>